<dbReference type="HOGENOM" id="CLU_100173_0_0_9"/>
<organism evidence="2 3">
    <name type="scientific">Clostridium kluyveri (strain ATCC 8527 / DSM 555 / NBRC 12016 / NCIMB 10680 / K1)</name>
    <dbReference type="NCBI Taxonomy" id="431943"/>
    <lineage>
        <taxon>Bacteria</taxon>
        <taxon>Bacillati</taxon>
        <taxon>Bacillota</taxon>
        <taxon>Clostridia</taxon>
        <taxon>Eubacteriales</taxon>
        <taxon>Clostridiaceae</taxon>
        <taxon>Clostridium</taxon>
    </lineage>
</organism>
<sequence>MKAVRFKLSGRTAFFKKPDVNTYYYFTYGNIHKIALLGIIGSVLGLPGYNSQSRDFKNNIYPEFYNRLKDSKVAVVMLNHQGYITKKIQTFNNSVGYASLEAGGNLVVKEQWLQEPKWMVYVKVDEITEKFAHMLLHKKAIFLPYLGKNDHFADITEIKEVELEKSENYIKINSLFESRYFQVEKYQEEEDDTAWKYMEYLPVELDEELNQYRFEHFTATNMRVKLNDKNVNIYRDLDEKNNLYFF</sequence>
<keyword evidence="1" id="KW-0051">Antiviral defense</keyword>
<dbReference type="NCBIfam" id="TIGR02592">
    <property type="entry name" value="cas_Cas5h"/>
    <property type="match status" value="1"/>
</dbReference>
<reference evidence="2 3" key="1">
    <citation type="journal article" date="2008" name="Proc. Natl. Acad. Sci. U.S.A.">
        <title>The genome of Clostridium kluyveri, a strict anaerobe with unique metabolic features.</title>
        <authorList>
            <person name="Seedorf H."/>
            <person name="Fricke W.F."/>
            <person name="Veith B."/>
            <person name="Brueggemann H."/>
            <person name="Liesegang H."/>
            <person name="Strittmatter A."/>
            <person name="Miethke M."/>
            <person name="Buckel W."/>
            <person name="Hinderberger J."/>
            <person name="Li F."/>
            <person name="Hagemeier C."/>
            <person name="Thauer R.K."/>
            <person name="Gottschalk G."/>
        </authorList>
    </citation>
    <scope>NUCLEOTIDE SEQUENCE [LARGE SCALE GENOMIC DNA]</scope>
    <source>
        <strain evidence="3">ATCC 8527 / DSM 555 / NCIMB 10680</strain>
    </source>
</reference>
<protein>
    <recommendedName>
        <fullName evidence="4">Type I-B CRISPR-associated protein Cas5</fullName>
    </recommendedName>
</protein>
<dbReference type="InterPro" id="IPR013422">
    <property type="entry name" value="CRISPR-assoc_prot_Cas5_N"/>
</dbReference>
<dbReference type="EMBL" id="CP000673">
    <property type="protein sequence ID" value="EDK34767.1"/>
    <property type="molecule type" value="Genomic_DNA"/>
</dbReference>
<gene>
    <name evidence="2" type="ordered locus">CKL_2755</name>
</gene>
<evidence type="ECO:0000256" key="1">
    <source>
        <dbReference type="ARBA" id="ARBA00023118"/>
    </source>
</evidence>
<dbReference type="STRING" id="431943.CKL_2755"/>
<dbReference type="Proteomes" id="UP000002411">
    <property type="component" value="Chromosome"/>
</dbReference>
<dbReference type="InterPro" id="IPR013421">
    <property type="entry name" value="CRISPR-assoc_prot_Cas5_HALMA"/>
</dbReference>
<keyword evidence="3" id="KW-1185">Reference proteome</keyword>
<proteinExistence type="predicted"/>
<dbReference type="NCBIfam" id="TIGR02593">
    <property type="entry name" value="CRISPR_cas5"/>
    <property type="match status" value="1"/>
</dbReference>
<evidence type="ECO:0000313" key="2">
    <source>
        <dbReference type="EMBL" id="EDK34767.1"/>
    </source>
</evidence>
<evidence type="ECO:0008006" key="4">
    <source>
        <dbReference type="Google" id="ProtNLM"/>
    </source>
</evidence>
<accession>A5N0X1</accession>
<dbReference type="AlphaFoldDB" id="A5N0X1"/>
<name>A5N0X1_CLOK5</name>
<dbReference type="eggNOG" id="ENOG502ZBNI">
    <property type="taxonomic scope" value="Bacteria"/>
</dbReference>
<evidence type="ECO:0000313" key="3">
    <source>
        <dbReference type="Proteomes" id="UP000002411"/>
    </source>
</evidence>
<dbReference type="KEGG" id="ckl:CKL_2755"/>
<dbReference type="RefSeq" id="WP_012103096.1">
    <property type="nucleotide sequence ID" value="NC_009706.1"/>
</dbReference>
<dbReference type="GO" id="GO:0051607">
    <property type="term" value="P:defense response to virus"/>
    <property type="evidence" value="ECO:0007669"/>
    <property type="project" value="UniProtKB-KW"/>
</dbReference>